<dbReference type="PANTHER" id="PTHR34265:SF1">
    <property type="entry name" value="TYPE III PANTOTHENATE KINASE"/>
    <property type="match status" value="1"/>
</dbReference>
<evidence type="ECO:0000256" key="5">
    <source>
        <dbReference type="ARBA" id="ARBA00011738"/>
    </source>
</evidence>
<evidence type="ECO:0000256" key="2">
    <source>
        <dbReference type="ARBA" id="ARBA00001958"/>
    </source>
</evidence>
<dbReference type="EMBL" id="SLUK01000002">
    <property type="protein sequence ID" value="TCL44708.1"/>
    <property type="molecule type" value="Genomic_DNA"/>
</dbReference>
<dbReference type="Gene3D" id="3.30.420.40">
    <property type="match status" value="2"/>
</dbReference>
<evidence type="ECO:0000256" key="4">
    <source>
        <dbReference type="ARBA" id="ARBA00005225"/>
    </source>
</evidence>
<accession>A0A9X8ULP6</accession>
<organism evidence="17 18">
    <name type="scientific">Harryflintia acetispora</name>
    <dbReference type="NCBI Taxonomy" id="1849041"/>
    <lineage>
        <taxon>Bacteria</taxon>
        <taxon>Bacillati</taxon>
        <taxon>Bacillota</taxon>
        <taxon>Clostridia</taxon>
        <taxon>Eubacteriales</taxon>
        <taxon>Oscillospiraceae</taxon>
        <taxon>Harryflintia</taxon>
    </lineage>
</organism>
<reference evidence="17 18" key="1">
    <citation type="submission" date="2019-03" db="EMBL/GenBank/DDBJ databases">
        <title>Genomic Encyclopedia of Type Strains, Phase IV (KMG-IV): sequencing the most valuable type-strain genomes for metagenomic binning, comparative biology and taxonomic classification.</title>
        <authorList>
            <person name="Goeker M."/>
        </authorList>
    </citation>
    <scope>NUCLEOTIDE SEQUENCE [LARGE SCALE GENOMIC DNA]</scope>
    <source>
        <strain evidence="17 18">DSM 100433</strain>
    </source>
</reference>
<keyword evidence="13 16" id="KW-0173">Coenzyme A biosynthesis</keyword>
<keyword evidence="12 16" id="KW-0630">Potassium</keyword>
<comment type="subcellular location">
    <subcellularLocation>
        <location evidence="3 16">Cytoplasm</location>
    </subcellularLocation>
</comment>
<keyword evidence="9 16" id="KW-0547">Nucleotide-binding</keyword>
<evidence type="ECO:0000256" key="10">
    <source>
        <dbReference type="ARBA" id="ARBA00022777"/>
    </source>
</evidence>
<dbReference type="GO" id="GO:0015937">
    <property type="term" value="P:coenzyme A biosynthetic process"/>
    <property type="evidence" value="ECO:0007669"/>
    <property type="project" value="UniProtKB-UniRule"/>
</dbReference>
<dbReference type="Pfam" id="PF03309">
    <property type="entry name" value="Pan_kinase"/>
    <property type="match status" value="1"/>
</dbReference>
<gene>
    <name evidence="16" type="primary">coaX</name>
    <name evidence="17" type="ORF">EDD78_102334</name>
</gene>
<dbReference type="PANTHER" id="PTHR34265">
    <property type="entry name" value="TYPE III PANTOTHENATE KINASE"/>
    <property type="match status" value="1"/>
</dbReference>
<evidence type="ECO:0000313" key="18">
    <source>
        <dbReference type="Proteomes" id="UP000294682"/>
    </source>
</evidence>
<evidence type="ECO:0000256" key="1">
    <source>
        <dbReference type="ARBA" id="ARBA00001206"/>
    </source>
</evidence>
<comment type="subunit">
    <text evidence="5 16">Homodimer.</text>
</comment>
<dbReference type="GO" id="GO:0005524">
    <property type="term" value="F:ATP binding"/>
    <property type="evidence" value="ECO:0007669"/>
    <property type="project" value="UniProtKB-UniRule"/>
</dbReference>
<dbReference type="RefSeq" id="WP_079699237.1">
    <property type="nucleotide sequence ID" value="NZ_JADNAH010000001.1"/>
</dbReference>
<dbReference type="OrthoDB" id="9804707at2"/>
<comment type="pathway">
    <text evidence="4 16">Cofactor biosynthesis; coenzyme A biosynthesis; CoA from (R)-pantothenate: step 1/5.</text>
</comment>
<comment type="caution">
    <text evidence="17">The sequence shown here is derived from an EMBL/GenBank/DDBJ whole genome shotgun (WGS) entry which is preliminary data.</text>
</comment>
<dbReference type="InterPro" id="IPR004619">
    <property type="entry name" value="Type_III_PanK"/>
</dbReference>
<sequence length="261" mass="28662">MLLAIDIGNTNIEFGVYEETGIRARFRLGTNREITSDEIGLFMMQFFSINGIDKAQIEDIIITTVVPQVMYSLSNAMKKYIGLTPLVIGENIRCEIENRYDNPKEVGADRLVNSLAAFERYGGPLIIVDFGTATTFDVVSKDGAYLGGSIYPGVKISVEALFEKTAKLPRVELVKRESAIGKNTIGSVQSGVMFGYVGAVLHIVAQIERELGEKARVIGTGGLANMIGEQQPGIFYAIDRTLTLDGLKLIYDRYKKSCKGK</sequence>
<protein>
    <recommendedName>
        <fullName evidence="15 16">Type III pantothenate kinase</fullName>
        <ecNumber evidence="6 16">2.7.1.33</ecNumber>
    </recommendedName>
    <alternativeName>
        <fullName evidence="16">PanK-III</fullName>
    </alternativeName>
    <alternativeName>
        <fullName evidence="16">Pantothenic acid kinase</fullName>
    </alternativeName>
</protein>
<comment type="function">
    <text evidence="16">Catalyzes the phosphorylation of pantothenate (Pan), the first step in CoA biosynthesis.</text>
</comment>
<evidence type="ECO:0000256" key="12">
    <source>
        <dbReference type="ARBA" id="ARBA00022958"/>
    </source>
</evidence>
<dbReference type="NCBIfam" id="TIGR00671">
    <property type="entry name" value="baf"/>
    <property type="match status" value="1"/>
</dbReference>
<evidence type="ECO:0000256" key="14">
    <source>
        <dbReference type="ARBA" id="ARBA00038036"/>
    </source>
</evidence>
<keyword evidence="8 16" id="KW-0808">Transferase</keyword>
<evidence type="ECO:0000313" key="17">
    <source>
        <dbReference type="EMBL" id="TCL44708.1"/>
    </source>
</evidence>
<comment type="catalytic activity">
    <reaction evidence="1 16">
        <text>(R)-pantothenate + ATP = (R)-4'-phosphopantothenate + ADP + H(+)</text>
        <dbReference type="Rhea" id="RHEA:16373"/>
        <dbReference type="ChEBI" id="CHEBI:10986"/>
        <dbReference type="ChEBI" id="CHEBI:15378"/>
        <dbReference type="ChEBI" id="CHEBI:29032"/>
        <dbReference type="ChEBI" id="CHEBI:30616"/>
        <dbReference type="ChEBI" id="CHEBI:456216"/>
        <dbReference type="EC" id="2.7.1.33"/>
    </reaction>
</comment>
<keyword evidence="10 16" id="KW-0418">Kinase</keyword>
<evidence type="ECO:0000256" key="16">
    <source>
        <dbReference type="HAMAP-Rule" id="MF_01274"/>
    </source>
</evidence>
<evidence type="ECO:0000256" key="9">
    <source>
        <dbReference type="ARBA" id="ARBA00022741"/>
    </source>
</evidence>
<proteinExistence type="inferred from homology"/>
<dbReference type="GO" id="GO:0005737">
    <property type="term" value="C:cytoplasm"/>
    <property type="evidence" value="ECO:0007669"/>
    <property type="project" value="UniProtKB-SubCell"/>
</dbReference>
<dbReference type="CDD" id="cd24015">
    <property type="entry name" value="ASKHA_NBD_PanK-III"/>
    <property type="match status" value="1"/>
</dbReference>
<feature type="binding site" evidence="16">
    <location>
        <begin position="107"/>
        <end position="110"/>
    </location>
    <ligand>
        <name>substrate</name>
    </ligand>
</feature>
<dbReference type="EC" id="2.7.1.33" evidence="6 16"/>
<keyword evidence="7 16" id="KW-0963">Cytoplasm</keyword>
<evidence type="ECO:0000256" key="15">
    <source>
        <dbReference type="ARBA" id="ARBA00040883"/>
    </source>
</evidence>
<feature type="binding site" evidence="16">
    <location>
        <position position="129"/>
    </location>
    <ligand>
        <name>K(+)</name>
        <dbReference type="ChEBI" id="CHEBI:29103"/>
    </ligand>
</feature>
<dbReference type="NCBIfam" id="NF009855">
    <property type="entry name" value="PRK13321.1"/>
    <property type="match status" value="1"/>
</dbReference>
<dbReference type="GO" id="GO:0046872">
    <property type="term" value="F:metal ion binding"/>
    <property type="evidence" value="ECO:0007669"/>
    <property type="project" value="UniProtKB-KW"/>
</dbReference>
<dbReference type="NCBIfam" id="NF009848">
    <property type="entry name" value="PRK13318.1-6"/>
    <property type="match status" value="1"/>
</dbReference>
<feature type="active site" description="Proton acceptor" evidence="16">
    <location>
        <position position="109"/>
    </location>
</feature>
<dbReference type="AlphaFoldDB" id="A0A9X8ULP6"/>
<evidence type="ECO:0000256" key="11">
    <source>
        <dbReference type="ARBA" id="ARBA00022840"/>
    </source>
</evidence>
<dbReference type="Proteomes" id="UP000294682">
    <property type="component" value="Unassembled WGS sequence"/>
</dbReference>
<comment type="cofactor">
    <cofactor evidence="16">
        <name>NH4(+)</name>
        <dbReference type="ChEBI" id="CHEBI:28938"/>
    </cofactor>
    <cofactor evidence="16">
        <name>K(+)</name>
        <dbReference type="ChEBI" id="CHEBI:29103"/>
    </cofactor>
    <text evidence="16">A monovalent cation. Ammonium or potassium.</text>
</comment>
<evidence type="ECO:0000256" key="13">
    <source>
        <dbReference type="ARBA" id="ARBA00022993"/>
    </source>
</evidence>
<dbReference type="SUPFAM" id="SSF53067">
    <property type="entry name" value="Actin-like ATPase domain"/>
    <property type="match status" value="2"/>
</dbReference>
<keyword evidence="11 16" id="KW-0067">ATP-binding</keyword>
<feature type="binding site" evidence="16">
    <location>
        <position position="100"/>
    </location>
    <ligand>
        <name>substrate</name>
    </ligand>
</feature>
<evidence type="ECO:0000256" key="7">
    <source>
        <dbReference type="ARBA" id="ARBA00022490"/>
    </source>
</evidence>
<dbReference type="HAMAP" id="MF_01274">
    <property type="entry name" value="Pantothen_kinase_3"/>
    <property type="match status" value="1"/>
</dbReference>
<feature type="binding site" evidence="16">
    <location>
        <position position="132"/>
    </location>
    <ligand>
        <name>ATP</name>
        <dbReference type="ChEBI" id="CHEBI:30616"/>
    </ligand>
</feature>
<evidence type="ECO:0000256" key="3">
    <source>
        <dbReference type="ARBA" id="ARBA00004496"/>
    </source>
</evidence>
<comment type="cofactor">
    <cofactor evidence="2">
        <name>K(+)</name>
        <dbReference type="ChEBI" id="CHEBI:29103"/>
    </cofactor>
</comment>
<dbReference type="GO" id="GO:0004594">
    <property type="term" value="F:pantothenate kinase activity"/>
    <property type="evidence" value="ECO:0007669"/>
    <property type="project" value="UniProtKB-UniRule"/>
</dbReference>
<feature type="binding site" evidence="16">
    <location>
        <position position="184"/>
    </location>
    <ligand>
        <name>substrate</name>
    </ligand>
</feature>
<evidence type="ECO:0000256" key="8">
    <source>
        <dbReference type="ARBA" id="ARBA00022679"/>
    </source>
</evidence>
<feature type="binding site" evidence="16">
    <location>
        <begin position="6"/>
        <end position="13"/>
    </location>
    <ligand>
        <name>ATP</name>
        <dbReference type="ChEBI" id="CHEBI:30616"/>
    </ligand>
</feature>
<comment type="similarity">
    <text evidence="14 16">Belongs to the type III pantothenate kinase family.</text>
</comment>
<keyword evidence="18" id="KW-1185">Reference proteome</keyword>
<dbReference type="InterPro" id="IPR043129">
    <property type="entry name" value="ATPase_NBD"/>
</dbReference>
<keyword evidence="16" id="KW-0479">Metal-binding</keyword>
<evidence type="ECO:0000256" key="6">
    <source>
        <dbReference type="ARBA" id="ARBA00012102"/>
    </source>
</evidence>
<name>A0A9X8ULP6_9FIRM</name>